<protein>
    <submittedName>
        <fullName evidence="7">Nucleoporin Nup43</fullName>
    </submittedName>
</protein>
<keyword evidence="6" id="KW-1185">Reference proteome</keyword>
<dbReference type="PANTHER" id="PTHR22652">
    <property type="entry name" value="NUCLEOPORIN NUP43"/>
    <property type="match status" value="1"/>
</dbReference>
<dbReference type="AlphaFoldDB" id="A0A1W4WN21"/>
<dbReference type="Gene3D" id="2.130.10.10">
    <property type="entry name" value="YVTN repeat-like/Quinoprotein amine dehydrogenase"/>
    <property type="match status" value="1"/>
</dbReference>
<evidence type="ECO:0000313" key="7">
    <source>
        <dbReference type="RefSeq" id="XP_018321857.1"/>
    </source>
</evidence>
<dbReference type="InParanoid" id="A0A1W4WN21"/>
<dbReference type="GeneID" id="108734705"/>
<dbReference type="PANTHER" id="PTHR22652:SF0">
    <property type="entry name" value="NUCLEOPORIN NUP43"/>
    <property type="match status" value="1"/>
</dbReference>
<gene>
    <name evidence="7" type="primary">LOC108734705</name>
</gene>
<evidence type="ECO:0000313" key="6">
    <source>
        <dbReference type="Proteomes" id="UP000192223"/>
    </source>
</evidence>
<keyword evidence="2 5" id="KW-0853">WD repeat</keyword>
<dbReference type="GO" id="GO:0031080">
    <property type="term" value="C:nuclear pore outer ring"/>
    <property type="evidence" value="ECO:0007669"/>
    <property type="project" value="TreeGrafter"/>
</dbReference>
<dbReference type="STRING" id="224129.A0A1W4WN21"/>
<dbReference type="KEGG" id="apln:108734705"/>
<dbReference type="PROSITE" id="PS50082">
    <property type="entry name" value="WD_REPEATS_2"/>
    <property type="match status" value="1"/>
</dbReference>
<evidence type="ECO:0000256" key="3">
    <source>
        <dbReference type="ARBA" id="ARBA00022737"/>
    </source>
</evidence>
<dbReference type="Pfam" id="PF00400">
    <property type="entry name" value="WD40"/>
    <property type="match status" value="1"/>
</dbReference>
<evidence type="ECO:0000256" key="1">
    <source>
        <dbReference type="ARBA" id="ARBA00004123"/>
    </source>
</evidence>
<organism evidence="6 7">
    <name type="scientific">Agrilus planipennis</name>
    <name type="common">Emerald ash borer</name>
    <name type="synonym">Agrilus marcopoli</name>
    <dbReference type="NCBI Taxonomy" id="224129"/>
    <lineage>
        <taxon>Eukaryota</taxon>
        <taxon>Metazoa</taxon>
        <taxon>Ecdysozoa</taxon>
        <taxon>Arthropoda</taxon>
        <taxon>Hexapoda</taxon>
        <taxon>Insecta</taxon>
        <taxon>Pterygota</taxon>
        <taxon>Neoptera</taxon>
        <taxon>Endopterygota</taxon>
        <taxon>Coleoptera</taxon>
        <taxon>Polyphaga</taxon>
        <taxon>Elateriformia</taxon>
        <taxon>Buprestoidea</taxon>
        <taxon>Buprestidae</taxon>
        <taxon>Agrilinae</taxon>
        <taxon>Agrilus</taxon>
    </lineage>
</organism>
<sequence>MSHSVNTTFISDKTSKIRWKTDPFNDSNVFITGSWDDENNNLKLWEFQENKDDTDTYPFILKSCAFQGDVTELQFVDLDSFVVSSSYGSVYLMRITSNEKELIDIEACINWNKIHNFSENEVAPCTSLSCYKNDIVTCGEDGRINLLTSQHQNIVYSNNNADSCCINCVTFLKFNEVLTGNNRGLLKIWDFRQNQSSLCNSFILGQDQIAVTCVAVHPSQQHILVTGDEEGSITVWDLRKNTFPVNLLTVHTESISEIMFHPDHPDHLFSCSTAGEIWHWLSSSPATNTHTKLLNLQETDHNPWYISDNVKNKLEVFNLMPKLHFPINSLDLSRDRVLCGCDNEAIYLISNVNIN</sequence>
<evidence type="ECO:0000256" key="5">
    <source>
        <dbReference type="PROSITE-ProRule" id="PRU00221"/>
    </source>
</evidence>
<dbReference type="InterPro" id="IPR001680">
    <property type="entry name" value="WD40_rpt"/>
</dbReference>
<reference evidence="7" key="1">
    <citation type="submission" date="2025-08" db="UniProtKB">
        <authorList>
            <consortium name="RefSeq"/>
        </authorList>
    </citation>
    <scope>IDENTIFICATION</scope>
    <source>
        <tissue evidence="7">Entire body</tissue>
    </source>
</reference>
<dbReference type="InterPro" id="IPR036322">
    <property type="entry name" value="WD40_repeat_dom_sf"/>
</dbReference>
<dbReference type="SUPFAM" id="SSF50978">
    <property type="entry name" value="WD40 repeat-like"/>
    <property type="match status" value="1"/>
</dbReference>
<dbReference type="SMART" id="SM00320">
    <property type="entry name" value="WD40"/>
    <property type="match status" value="4"/>
</dbReference>
<accession>A0A1W4WN21</accession>
<dbReference type="RefSeq" id="XP_018321857.1">
    <property type="nucleotide sequence ID" value="XM_018466355.1"/>
</dbReference>
<comment type="subcellular location">
    <subcellularLocation>
        <location evidence="1">Nucleus</location>
    </subcellularLocation>
</comment>
<evidence type="ECO:0000256" key="4">
    <source>
        <dbReference type="ARBA" id="ARBA00023242"/>
    </source>
</evidence>
<evidence type="ECO:0000256" key="2">
    <source>
        <dbReference type="ARBA" id="ARBA00022574"/>
    </source>
</evidence>
<name>A0A1W4WN21_AGRPL</name>
<dbReference type="InterPro" id="IPR015943">
    <property type="entry name" value="WD40/YVTN_repeat-like_dom_sf"/>
</dbReference>
<feature type="repeat" description="WD" evidence="5">
    <location>
        <begin position="204"/>
        <end position="246"/>
    </location>
</feature>
<proteinExistence type="predicted"/>
<keyword evidence="3" id="KW-0677">Repeat</keyword>
<dbReference type="OrthoDB" id="9890280at2759"/>
<keyword evidence="4" id="KW-0539">Nucleus</keyword>
<dbReference type="Proteomes" id="UP000192223">
    <property type="component" value="Unplaced"/>
</dbReference>
<dbReference type="FunCoup" id="A0A1W4WN21">
    <property type="interactions" value="1975"/>
</dbReference>